<comment type="caution">
    <text evidence="2">The sequence shown here is derived from an EMBL/GenBank/DDBJ whole genome shotgun (WGS) entry which is preliminary data.</text>
</comment>
<dbReference type="RefSeq" id="WP_307556404.1">
    <property type="nucleotide sequence ID" value="NZ_JAUSQU010000001.1"/>
</dbReference>
<keyword evidence="3" id="KW-1185">Reference proteome</keyword>
<dbReference type="Proteomes" id="UP001225356">
    <property type="component" value="Unassembled WGS sequence"/>
</dbReference>
<evidence type="ECO:0000313" key="2">
    <source>
        <dbReference type="EMBL" id="MDP9842505.1"/>
    </source>
</evidence>
<name>A0ABT9Q6X5_9ACTN</name>
<evidence type="ECO:0000259" key="1">
    <source>
        <dbReference type="PROSITE" id="PS50943"/>
    </source>
</evidence>
<sequence>MIRASLQPTASREYNVIGKSVGERLQALRQQRDMTVPQLSGPELPEEEVKAIERDVRDPDAAELRILAERLDCSPAFLGQGITDRQVAVLYSRTDRAEAALRAGEVRKAGQELARLGAEPALGFLPDLRRRVGYGSALALEAADNRPAAIEQLRTLLEEACSVRAETAAALADTEVELREQRISIALALCRCHCEVGEVQAAVQVGEEALEREEPLGWTDRLVELASTLLAAYIERGDRERMTQFATELLEEADRIRSPRAIVAASWNSAIVAHILGDLLEADHLSNRAMRLQATLDDPLAAGRLRMCMAEYALQHAPEDLDIEKIDRMLTTAYGELTAASAHPSDIASCLLSLARLDLLRGRPDRALDRGLKTVEQGVELVGPVAVEAHQLLAQIYQALGRVEEAVAAQTEAARELERMEALRRASEAWIAVADLYDGAGRPEQGHAALRRALACAAL</sequence>
<dbReference type="InterPro" id="IPR001387">
    <property type="entry name" value="Cro/C1-type_HTH"/>
</dbReference>
<evidence type="ECO:0000313" key="3">
    <source>
        <dbReference type="Proteomes" id="UP001225356"/>
    </source>
</evidence>
<dbReference type="Gene3D" id="1.10.260.40">
    <property type="entry name" value="lambda repressor-like DNA-binding domains"/>
    <property type="match status" value="1"/>
</dbReference>
<dbReference type="PROSITE" id="PS50943">
    <property type="entry name" value="HTH_CROC1"/>
    <property type="match status" value="1"/>
</dbReference>
<proteinExistence type="predicted"/>
<dbReference type="InterPro" id="IPR010982">
    <property type="entry name" value="Lambda_DNA-bd_dom_sf"/>
</dbReference>
<organism evidence="2 3">
    <name type="scientific">Streptosporangium lutulentum</name>
    <dbReference type="NCBI Taxonomy" id="1461250"/>
    <lineage>
        <taxon>Bacteria</taxon>
        <taxon>Bacillati</taxon>
        <taxon>Actinomycetota</taxon>
        <taxon>Actinomycetes</taxon>
        <taxon>Streptosporangiales</taxon>
        <taxon>Streptosporangiaceae</taxon>
        <taxon>Streptosporangium</taxon>
    </lineage>
</organism>
<dbReference type="Pfam" id="PF13181">
    <property type="entry name" value="TPR_8"/>
    <property type="match status" value="1"/>
</dbReference>
<gene>
    <name evidence="2" type="ORF">J2853_001716</name>
</gene>
<dbReference type="SUPFAM" id="SSF48452">
    <property type="entry name" value="TPR-like"/>
    <property type="match status" value="1"/>
</dbReference>
<reference evidence="2 3" key="1">
    <citation type="submission" date="2023-07" db="EMBL/GenBank/DDBJ databases">
        <title>Sequencing the genomes of 1000 actinobacteria strains.</title>
        <authorList>
            <person name="Klenk H.-P."/>
        </authorList>
    </citation>
    <scope>NUCLEOTIDE SEQUENCE [LARGE SCALE GENOMIC DNA]</scope>
    <source>
        <strain evidence="2 3">DSM 46740</strain>
    </source>
</reference>
<protein>
    <submittedName>
        <fullName evidence="2">Tetratricopeptide (TPR) repeat protein</fullName>
    </submittedName>
</protein>
<dbReference type="CDD" id="cd00093">
    <property type="entry name" value="HTH_XRE"/>
    <property type="match status" value="1"/>
</dbReference>
<dbReference type="InterPro" id="IPR019734">
    <property type="entry name" value="TPR_rpt"/>
</dbReference>
<accession>A0ABT9Q6X5</accession>
<dbReference type="Gene3D" id="1.25.40.10">
    <property type="entry name" value="Tetratricopeptide repeat domain"/>
    <property type="match status" value="2"/>
</dbReference>
<dbReference type="SUPFAM" id="SSF47413">
    <property type="entry name" value="lambda repressor-like DNA-binding domains"/>
    <property type="match status" value="1"/>
</dbReference>
<dbReference type="EMBL" id="JAUSQU010000001">
    <property type="protein sequence ID" value="MDP9842505.1"/>
    <property type="molecule type" value="Genomic_DNA"/>
</dbReference>
<feature type="domain" description="HTH cro/C1-type" evidence="1">
    <location>
        <begin position="25"/>
        <end position="78"/>
    </location>
</feature>
<dbReference type="InterPro" id="IPR011990">
    <property type="entry name" value="TPR-like_helical_dom_sf"/>
</dbReference>